<proteinExistence type="predicted"/>
<reference evidence="1 2" key="1">
    <citation type="submission" date="2018-02" db="EMBL/GenBank/DDBJ databases">
        <title>8 Nocardia nova and 1 Nocardia cyriacigeorgica strain used for evolution to TMP-SMX.</title>
        <authorList>
            <person name="Mehta H."/>
            <person name="Weng J."/>
            <person name="Shamoo Y."/>
        </authorList>
    </citation>
    <scope>NUCLEOTIDE SEQUENCE [LARGE SCALE GENOMIC DNA]</scope>
    <source>
        <strain evidence="1 2">MDA3139</strain>
    </source>
</reference>
<dbReference type="AlphaFoldDB" id="A0A2S6ACN1"/>
<dbReference type="EMBL" id="PSZC01000039">
    <property type="protein sequence ID" value="PPJ31853.1"/>
    <property type="molecule type" value="Genomic_DNA"/>
</dbReference>
<evidence type="ECO:0000313" key="2">
    <source>
        <dbReference type="Proteomes" id="UP000239874"/>
    </source>
</evidence>
<dbReference type="Proteomes" id="UP000239874">
    <property type="component" value="Unassembled WGS sequence"/>
</dbReference>
<name>A0A2S6ACN1_9NOCA</name>
<organism evidence="1 2">
    <name type="scientific">Nocardia nova</name>
    <dbReference type="NCBI Taxonomy" id="37330"/>
    <lineage>
        <taxon>Bacteria</taxon>
        <taxon>Bacillati</taxon>
        <taxon>Actinomycetota</taxon>
        <taxon>Actinomycetes</taxon>
        <taxon>Mycobacteriales</taxon>
        <taxon>Nocardiaceae</taxon>
        <taxon>Nocardia</taxon>
    </lineage>
</organism>
<accession>A0A2S6ACN1</accession>
<comment type="caution">
    <text evidence="1">The sequence shown here is derived from an EMBL/GenBank/DDBJ whole genome shotgun (WGS) entry which is preliminary data.</text>
</comment>
<evidence type="ECO:0000313" key="1">
    <source>
        <dbReference type="EMBL" id="PPJ31853.1"/>
    </source>
</evidence>
<sequence length="249" mass="25678">MTSPDHAPVPEDGVGQTVGDWGFDALIGGLLGGWNAFITNLIASALHMLANLLGEVPVIGDTLEDIVDGIANFINDTHTVATTAGSNATAALSAATSALGTANSASSAASDAANIAAAAQETADKAYANAQYWKDEFSVSASAITYGPNDEVLGMFMDVPPGKIRKITAVNYRLLSNNSTLTINLVKKDINANVSVIWTSNIPSAATSYRDNGPDITVNDRDYVYCDVTAIGGTATALHCALIGVLIDA</sequence>
<gene>
    <name evidence="1" type="ORF">C5E45_32705</name>
</gene>
<protein>
    <submittedName>
        <fullName evidence="1">Uncharacterized protein</fullName>
    </submittedName>
</protein>